<dbReference type="PANTHER" id="PTHR36766">
    <property type="entry name" value="PLANT BROAD-SPECTRUM MILDEW RESISTANCE PROTEIN RPW8"/>
    <property type="match status" value="1"/>
</dbReference>
<protein>
    <submittedName>
        <fullName evidence="1">Uncharacterized protein</fullName>
    </submittedName>
</protein>
<comment type="caution">
    <text evidence="1">The sequence shown here is derived from an EMBL/GenBank/DDBJ whole genome shotgun (WGS) entry which is preliminary data.</text>
</comment>
<dbReference type="PANTHER" id="PTHR36766:SF55">
    <property type="entry name" value="OS11G0492900 PROTEIN"/>
    <property type="match status" value="1"/>
</dbReference>
<name>A0A1E5V0M5_9POAL</name>
<reference evidence="1 2" key="1">
    <citation type="submission" date="2016-09" db="EMBL/GenBank/DDBJ databases">
        <title>The draft genome of Dichanthelium oligosanthes: A C3 panicoid grass species.</title>
        <authorList>
            <person name="Studer A.J."/>
            <person name="Schnable J.C."/>
            <person name="Brutnell T.P."/>
        </authorList>
    </citation>
    <scope>NUCLEOTIDE SEQUENCE [LARGE SCALE GENOMIC DNA]</scope>
    <source>
        <strain evidence="2">cv. Kellogg 1175</strain>
        <tissue evidence="1">Leaf</tissue>
    </source>
</reference>
<organism evidence="1 2">
    <name type="scientific">Dichanthelium oligosanthes</name>
    <dbReference type="NCBI Taxonomy" id="888268"/>
    <lineage>
        <taxon>Eukaryota</taxon>
        <taxon>Viridiplantae</taxon>
        <taxon>Streptophyta</taxon>
        <taxon>Embryophyta</taxon>
        <taxon>Tracheophyta</taxon>
        <taxon>Spermatophyta</taxon>
        <taxon>Magnoliopsida</taxon>
        <taxon>Liliopsida</taxon>
        <taxon>Poales</taxon>
        <taxon>Poaceae</taxon>
        <taxon>PACMAD clade</taxon>
        <taxon>Panicoideae</taxon>
        <taxon>Panicodae</taxon>
        <taxon>Paniceae</taxon>
        <taxon>Dichantheliinae</taxon>
        <taxon>Dichanthelium</taxon>
    </lineage>
</organism>
<accession>A0A1E5V0M5</accession>
<dbReference type="SUPFAM" id="SSF52058">
    <property type="entry name" value="L domain-like"/>
    <property type="match status" value="1"/>
</dbReference>
<keyword evidence="2" id="KW-1185">Reference proteome</keyword>
<sequence length="230" mass="26080">MLVDVVMPIENHQTQGQRPLDTLTSLHLRNGSGFISLLNSSKLQFGLGDCLAFVQQLHIRYCHNIVRWPVKEFRCLVRLRSLYIDDCRKLEGKGSSSKEILLLPQLESLQIYSCRSMLEIPMLPASIGEMEIKGCRSLVGLPSNLGHLAKLRHLKLESCSALKVLPDGITKFPQGLLKQLPALKLLHIWECPDLQKRCREGGEVSPIPDKLIPAPYEPRTKRSVKMLLRW</sequence>
<dbReference type="STRING" id="888268.A0A1E5V0M5"/>
<dbReference type="Gene3D" id="3.80.10.10">
    <property type="entry name" value="Ribonuclease Inhibitor"/>
    <property type="match status" value="2"/>
</dbReference>
<dbReference type="AlphaFoldDB" id="A0A1E5V0M5"/>
<dbReference type="EMBL" id="LWDX02055859">
    <property type="protein sequence ID" value="OEL18710.1"/>
    <property type="molecule type" value="Genomic_DNA"/>
</dbReference>
<gene>
    <name evidence="1" type="ORF">BAE44_0020270</name>
</gene>
<evidence type="ECO:0000313" key="2">
    <source>
        <dbReference type="Proteomes" id="UP000095767"/>
    </source>
</evidence>
<dbReference type="OrthoDB" id="690541at2759"/>
<dbReference type="Proteomes" id="UP000095767">
    <property type="component" value="Unassembled WGS sequence"/>
</dbReference>
<proteinExistence type="predicted"/>
<dbReference type="InterPro" id="IPR032675">
    <property type="entry name" value="LRR_dom_sf"/>
</dbReference>
<evidence type="ECO:0000313" key="1">
    <source>
        <dbReference type="EMBL" id="OEL18710.1"/>
    </source>
</evidence>